<dbReference type="EMBL" id="PGTN01000063">
    <property type="protein sequence ID" value="PJF47185.1"/>
    <property type="molecule type" value="Genomic_DNA"/>
</dbReference>
<keyword evidence="1 4" id="KW-0808">Transferase</keyword>
<dbReference type="AlphaFoldDB" id="A0A2M8QBL0"/>
<dbReference type="FunFam" id="3.40.50.2000:FF:000119">
    <property type="entry name" value="Glycosyl transferase group 1"/>
    <property type="match status" value="1"/>
</dbReference>
<evidence type="ECO:0000313" key="4">
    <source>
        <dbReference type="EMBL" id="PJF47185.1"/>
    </source>
</evidence>
<reference evidence="4 5" key="1">
    <citation type="submission" date="2017-11" db="EMBL/GenBank/DDBJ databases">
        <title>Evolution of Phototrophy in the Chloroflexi Phylum Driven by Horizontal Gene Transfer.</title>
        <authorList>
            <person name="Ward L.M."/>
            <person name="Hemp J."/>
            <person name="Shih P.M."/>
            <person name="Mcglynn S.E."/>
            <person name="Fischer W."/>
        </authorList>
    </citation>
    <scope>NUCLEOTIDE SEQUENCE [LARGE SCALE GENOMIC DNA]</scope>
    <source>
        <strain evidence="4">JP3_7</strain>
    </source>
</reference>
<accession>A0A2M8QBL0</accession>
<proteinExistence type="predicted"/>
<dbReference type="SUPFAM" id="SSF53756">
    <property type="entry name" value="UDP-Glycosyltransferase/glycogen phosphorylase"/>
    <property type="match status" value="1"/>
</dbReference>
<gene>
    <name evidence="4" type="ORF">CUN48_10055</name>
</gene>
<dbReference type="Proteomes" id="UP000230790">
    <property type="component" value="Unassembled WGS sequence"/>
</dbReference>
<protein>
    <submittedName>
        <fullName evidence="4">Glycosyltransferase family 1 protein</fullName>
    </submittedName>
</protein>
<dbReference type="Pfam" id="PF00534">
    <property type="entry name" value="Glycos_transf_1"/>
    <property type="match status" value="1"/>
</dbReference>
<dbReference type="Pfam" id="PF13439">
    <property type="entry name" value="Glyco_transf_4"/>
    <property type="match status" value="1"/>
</dbReference>
<organism evidence="4 5">
    <name type="scientific">Candidatus Thermofonsia Clade 3 bacterium</name>
    <dbReference type="NCBI Taxonomy" id="2364212"/>
    <lineage>
        <taxon>Bacteria</taxon>
        <taxon>Bacillati</taxon>
        <taxon>Chloroflexota</taxon>
        <taxon>Candidatus Thermofontia</taxon>
        <taxon>Candidatus Thermofonsia Clade 3</taxon>
    </lineage>
</organism>
<dbReference type="InterPro" id="IPR028098">
    <property type="entry name" value="Glyco_trans_4-like_N"/>
</dbReference>
<dbReference type="GO" id="GO:0016757">
    <property type="term" value="F:glycosyltransferase activity"/>
    <property type="evidence" value="ECO:0007669"/>
    <property type="project" value="InterPro"/>
</dbReference>
<evidence type="ECO:0000259" key="2">
    <source>
        <dbReference type="Pfam" id="PF00534"/>
    </source>
</evidence>
<evidence type="ECO:0000259" key="3">
    <source>
        <dbReference type="Pfam" id="PF13439"/>
    </source>
</evidence>
<dbReference type="CDD" id="cd03809">
    <property type="entry name" value="GT4_MtfB-like"/>
    <property type="match status" value="1"/>
</dbReference>
<comment type="caution">
    <text evidence="4">The sequence shown here is derived from an EMBL/GenBank/DDBJ whole genome shotgun (WGS) entry which is preliminary data.</text>
</comment>
<dbReference type="GO" id="GO:0009103">
    <property type="term" value="P:lipopolysaccharide biosynthetic process"/>
    <property type="evidence" value="ECO:0007669"/>
    <property type="project" value="TreeGrafter"/>
</dbReference>
<dbReference type="InterPro" id="IPR001296">
    <property type="entry name" value="Glyco_trans_1"/>
</dbReference>
<feature type="domain" description="Glycosyltransferase subfamily 4-like N-terminal" evidence="3">
    <location>
        <begin position="20"/>
        <end position="184"/>
    </location>
</feature>
<dbReference type="PANTHER" id="PTHR46401">
    <property type="entry name" value="GLYCOSYLTRANSFERASE WBBK-RELATED"/>
    <property type="match status" value="1"/>
</dbReference>
<name>A0A2M8QBL0_9CHLR</name>
<evidence type="ECO:0000256" key="1">
    <source>
        <dbReference type="ARBA" id="ARBA00022679"/>
    </source>
</evidence>
<evidence type="ECO:0000313" key="5">
    <source>
        <dbReference type="Proteomes" id="UP000230790"/>
    </source>
</evidence>
<feature type="domain" description="Glycosyl transferase family 1" evidence="2">
    <location>
        <begin position="204"/>
        <end position="357"/>
    </location>
</feature>
<sequence>MHIVLGAYLLSGAPGYRQAGVHRYAQHLLRGIAGVAARHPEAYFTALISPAVAPQDLLTTDARLTVLPASRSTERPLSRILVEQTETPRVLRERRADLYHGLGFVAPLRAPCPTVVTVFDLSFITQPRAHKRMNRIYLSLFTRRSCRRAARVIAISEWTRRDVVQHLGVAPEKVVAIPLGVDHDHFKPQPPEAVAAFKVQHGIGDQAIFYLGSLEPRKNLPRLIEAFSVLNAQSSFSHLQLFVGGSLAWKYDDIFTRIRRLGLEERVRLIGRVSDEDLPKWYSACAVMAYPSLYEGFGLPPLEAMACGAPVVTSNVTSLPEVVGEAGITVDPTDVRALAEALHRVLSDDALRAALRAKSLARAAQFTWQQTAERTVACYLDAVK</sequence>
<dbReference type="Gene3D" id="3.40.50.2000">
    <property type="entry name" value="Glycogen Phosphorylase B"/>
    <property type="match status" value="2"/>
</dbReference>
<dbReference type="PANTHER" id="PTHR46401:SF2">
    <property type="entry name" value="GLYCOSYLTRANSFERASE WBBK-RELATED"/>
    <property type="match status" value="1"/>
</dbReference>